<keyword evidence="2" id="KW-1185">Reference proteome</keyword>
<organism evidence="1 2">
    <name type="scientific">Spirosoma montaniterrae</name>
    <dbReference type="NCBI Taxonomy" id="1178516"/>
    <lineage>
        <taxon>Bacteria</taxon>
        <taxon>Pseudomonadati</taxon>
        <taxon>Bacteroidota</taxon>
        <taxon>Cytophagia</taxon>
        <taxon>Cytophagales</taxon>
        <taxon>Cytophagaceae</taxon>
        <taxon>Spirosoma</taxon>
    </lineage>
</organism>
<proteinExistence type="predicted"/>
<accession>A0A1P9WV17</accession>
<gene>
    <name evidence="1" type="ORF">AWR27_07800</name>
</gene>
<protein>
    <submittedName>
        <fullName evidence="1">Uncharacterized protein</fullName>
    </submittedName>
</protein>
<dbReference type="Proteomes" id="UP000187941">
    <property type="component" value="Chromosome"/>
</dbReference>
<dbReference type="EMBL" id="CP014263">
    <property type="protein sequence ID" value="AQG79236.1"/>
    <property type="molecule type" value="Genomic_DNA"/>
</dbReference>
<reference evidence="1 2" key="1">
    <citation type="submission" date="2016-01" db="EMBL/GenBank/DDBJ databases">
        <authorList>
            <person name="Oliw E.H."/>
        </authorList>
    </citation>
    <scope>NUCLEOTIDE SEQUENCE [LARGE SCALE GENOMIC DNA]</scope>
    <source>
        <strain evidence="1 2">DY10</strain>
    </source>
</reference>
<dbReference type="AlphaFoldDB" id="A0A1P9WV17"/>
<name>A0A1P9WV17_9BACT</name>
<sequence length="379" mass="43381">MLTNFIIKYILRQEQEMGLFLGSVKQKGSTIVYINSVDIWRKEPLGKKIKSILTLNWIPSENLIQTASKGILNQVIYGGEADYNEGLLKINSWHNSQHWTLDKLTEYDTKKSESLDTITVLIRTSHRRLSSNLLHLSIAERFEFMCVLLHPMVVKIPVTSIIHYVDIHSSFAFNEIRKANFPNADDLISYIYELQFIQQKIALSLHELLYLIDFAQKNKSNALLIKAELSSISEVETIFAYLKASIEKTIVIIGLTFGIKNLETKKTHKSKIDALTKGIPQRVKELFYYEFVLNFISSDSLENLNNYRTGILHKKGISDLQPHSYIGQSAMENPLKKIFSVLMEQHAINSAVLIGTYAMLTDELVRLQPPNISPFDLPY</sequence>
<dbReference type="KEGG" id="smon:AWR27_07800"/>
<evidence type="ECO:0000313" key="2">
    <source>
        <dbReference type="Proteomes" id="UP000187941"/>
    </source>
</evidence>
<dbReference type="RefSeq" id="WP_077130676.1">
    <property type="nucleotide sequence ID" value="NZ_CP014263.1"/>
</dbReference>
<dbReference type="OrthoDB" id="793180at2"/>
<evidence type="ECO:0000313" key="1">
    <source>
        <dbReference type="EMBL" id="AQG79236.1"/>
    </source>
</evidence>